<dbReference type="RefSeq" id="XP_026604376.1">
    <property type="nucleotide sequence ID" value="XM_026746896.1"/>
</dbReference>
<dbReference type="OrthoDB" id="4475425at2759"/>
<dbReference type="Proteomes" id="UP000256690">
    <property type="component" value="Unassembled WGS sequence"/>
</dbReference>
<organism evidence="2 3">
    <name type="scientific">Aspergillus mulundensis</name>
    <dbReference type="NCBI Taxonomy" id="1810919"/>
    <lineage>
        <taxon>Eukaryota</taxon>
        <taxon>Fungi</taxon>
        <taxon>Dikarya</taxon>
        <taxon>Ascomycota</taxon>
        <taxon>Pezizomycotina</taxon>
        <taxon>Eurotiomycetes</taxon>
        <taxon>Eurotiomycetidae</taxon>
        <taxon>Eurotiales</taxon>
        <taxon>Aspergillaceae</taxon>
        <taxon>Aspergillus</taxon>
        <taxon>Aspergillus subgen. Nidulantes</taxon>
    </lineage>
</organism>
<accession>A0A3D8S4U6</accession>
<evidence type="ECO:0000313" key="3">
    <source>
        <dbReference type="Proteomes" id="UP000256690"/>
    </source>
</evidence>
<proteinExistence type="predicted"/>
<evidence type="ECO:0000313" key="2">
    <source>
        <dbReference type="EMBL" id="RDW81323.1"/>
    </source>
</evidence>
<reference evidence="2 3" key="1">
    <citation type="journal article" date="2018" name="IMA Fungus">
        <title>IMA Genome-F 9: Draft genome sequence of Annulohypoxylon stygium, Aspergillus mulundensis, Berkeleyomyces basicola (syn. Thielaviopsis basicola), Ceratocystis smalleyi, two Cercospora beticola strains, Coleophoma cylindrospora, Fusarium fracticaudum, Phialophora cf. hyalina, and Morchella septimelata.</title>
        <authorList>
            <person name="Wingfield B.D."/>
            <person name="Bills G.F."/>
            <person name="Dong Y."/>
            <person name="Huang W."/>
            <person name="Nel W.J."/>
            <person name="Swalarsk-Parry B.S."/>
            <person name="Vaghefi N."/>
            <person name="Wilken P.M."/>
            <person name="An Z."/>
            <person name="de Beer Z.W."/>
            <person name="De Vos L."/>
            <person name="Chen L."/>
            <person name="Duong T.A."/>
            <person name="Gao Y."/>
            <person name="Hammerbacher A."/>
            <person name="Kikkert J.R."/>
            <person name="Li Y."/>
            <person name="Li H."/>
            <person name="Li K."/>
            <person name="Li Q."/>
            <person name="Liu X."/>
            <person name="Ma X."/>
            <person name="Naidoo K."/>
            <person name="Pethybridge S.J."/>
            <person name="Sun J."/>
            <person name="Steenkamp E.T."/>
            <person name="van der Nest M.A."/>
            <person name="van Wyk S."/>
            <person name="Wingfield M.J."/>
            <person name="Xiong C."/>
            <person name="Yue Q."/>
            <person name="Zhang X."/>
        </authorList>
    </citation>
    <scope>NUCLEOTIDE SEQUENCE [LARGE SCALE GENOMIC DNA]</scope>
    <source>
        <strain evidence="2 3">DSM 5745</strain>
    </source>
</reference>
<evidence type="ECO:0000256" key="1">
    <source>
        <dbReference type="SAM" id="MobiDB-lite"/>
    </source>
</evidence>
<keyword evidence="3" id="KW-1185">Reference proteome</keyword>
<dbReference type="GeneID" id="38115250"/>
<feature type="region of interest" description="Disordered" evidence="1">
    <location>
        <begin position="1"/>
        <end position="22"/>
    </location>
</feature>
<gene>
    <name evidence="2" type="ORF">DSM5745_04880</name>
</gene>
<feature type="compositionally biased region" description="Polar residues" evidence="1">
    <location>
        <begin position="11"/>
        <end position="22"/>
    </location>
</feature>
<protein>
    <submittedName>
        <fullName evidence="2">Uncharacterized protein</fullName>
    </submittedName>
</protein>
<dbReference type="EMBL" id="PVWQ01000005">
    <property type="protein sequence ID" value="RDW81323.1"/>
    <property type="molecule type" value="Genomic_DNA"/>
</dbReference>
<dbReference type="AlphaFoldDB" id="A0A3D8S4U6"/>
<name>A0A3D8S4U6_9EURO</name>
<sequence length="227" mass="25254">MLENTVPEGHSSPQSHQNTENASPLQAYLNTLRDSSSPLSTTVEALHSLFTNPIHKLTPSITPAGKRLFSITNTENPSLSGTADLNTLGRIHLVAADRCTRAHAPLKMRFMHASLDEPIEELYGESEDLLRAGLKDGSVVFPPLDENERGVCACCRGDPDAVILCSFHHNEALFFFEDEYRVLFGEERECGSRSGGGERWLMASKEQIERKIEEEEKAINMEKESKL</sequence>
<comment type="caution">
    <text evidence="2">The sequence shown here is derived from an EMBL/GenBank/DDBJ whole genome shotgun (WGS) entry which is preliminary data.</text>
</comment>